<feature type="transmembrane region" description="Helical" evidence="1">
    <location>
        <begin position="81"/>
        <end position="103"/>
    </location>
</feature>
<evidence type="ECO:0000259" key="2">
    <source>
        <dbReference type="Pfam" id="PF04773"/>
    </source>
</evidence>
<keyword evidence="1" id="KW-0812">Transmembrane</keyword>
<dbReference type="RefSeq" id="WP_165263094.1">
    <property type="nucleotide sequence ID" value="NZ_JAAKGT010000021.1"/>
</dbReference>
<gene>
    <name evidence="3" type="ORF">G5B46_23650</name>
</gene>
<protein>
    <submittedName>
        <fullName evidence="3">DUF4880 domain-containing protein</fullName>
    </submittedName>
</protein>
<dbReference type="InterPro" id="IPR006311">
    <property type="entry name" value="TAT_signal"/>
</dbReference>
<dbReference type="Pfam" id="PF04773">
    <property type="entry name" value="FecR"/>
    <property type="match status" value="1"/>
</dbReference>
<name>A0A6G4R4H2_9CAUL</name>
<dbReference type="Gene3D" id="3.55.50.30">
    <property type="match status" value="1"/>
</dbReference>
<evidence type="ECO:0000256" key="1">
    <source>
        <dbReference type="SAM" id="Phobius"/>
    </source>
</evidence>
<feature type="domain" description="FecR protein" evidence="2">
    <location>
        <begin position="110"/>
        <end position="201"/>
    </location>
</feature>
<dbReference type="AlphaFoldDB" id="A0A6G4R4H2"/>
<dbReference type="GO" id="GO:0016989">
    <property type="term" value="F:sigma factor antagonist activity"/>
    <property type="evidence" value="ECO:0007669"/>
    <property type="project" value="TreeGrafter"/>
</dbReference>
<comment type="caution">
    <text evidence="3">The sequence shown here is derived from an EMBL/GenBank/DDBJ whole genome shotgun (WGS) entry which is preliminary data.</text>
</comment>
<sequence length="318" mass="33502">MVRPRKPGEAAADWFAKAEDDRMPLDERRAFDAWMADADNARAYRDVEDAWDVLGEAGGDRELLRMRSAALRAASGPSRRAVFGMAGAAIAAAAGAGGVGLMMAGAAQATIRTGVGERLTAPLPDGSRVTLAPLSKIRVKFTSALRSVRLDEGQAYFEARAASDRPFRVTAGDQVAESAGGRFQVTLGEGGSQILLEEGALRVAADGAAARRIDAGQMLSGPASSPRVAAADLEGLTAWRSGRLVFDDEALSEVVAAFNRYSADQLVLGRPDLGAIRVSGSFRYDGAREFAGAMQAAFGLRVRQVDQATWRIEPGTSG</sequence>
<accession>A0A6G4R4H2</accession>
<dbReference type="InterPro" id="IPR012373">
    <property type="entry name" value="Ferrdict_sens_TM"/>
</dbReference>
<evidence type="ECO:0000313" key="3">
    <source>
        <dbReference type="EMBL" id="NGM52617.1"/>
    </source>
</evidence>
<dbReference type="PROSITE" id="PS51318">
    <property type="entry name" value="TAT"/>
    <property type="match status" value="1"/>
</dbReference>
<dbReference type="PIRSF" id="PIRSF018266">
    <property type="entry name" value="FecR"/>
    <property type="match status" value="1"/>
</dbReference>
<dbReference type="PANTHER" id="PTHR30273">
    <property type="entry name" value="PERIPLASMIC SIGNAL SENSOR AND SIGMA FACTOR ACTIVATOR FECR-RELATED"/>
    <property type="match status" value="1"/>
</dbReference>
<dbReference type="EMBL" id="JAAKGT010000021">
    <property type="protein sequence ID" value="NGM52617.1"/>
    <property type="molecule type" value="Genomic_DNA"/>
</dbReference>
<dbReference type="Gene3D" id="2.60.120.1440">
    <property type="match status" value="1"/>
</dbReference>
<reference evidence="3" key="1">
    <citation type="submission" date="2020-02" db="EMBL/GenBank/DDBJ databases">
        <authorList>
            <person name="Gao J."/>
            <person name="Sun J."/>
        </authorList>
    </citation>
    <scope>NUCLEOTIDE SEQUENCE</scope>
    <source>
        <strain evidence="3">602-2</strain>
    </source>
</reference>
<keyword evidence="1" id="KW-0472">Membrane</keyword>
<proteinExistence type="predicted"/>
<keyword evidence="1" id="KW-1133">Transmembrane helix</keyword>
<organism evidence="3">
    <name type="scientific">Caulobacter sp. 602-2</name>
    <dbReference type="NCBI Taxonomy" id="2710887"/>
    <lineage>
        <taxon>Bacteria</taxon>
        <taxon>Pseudomonadati</taxon>
        <taxon>Pseudomonadota</taxon>
        <taxon>Alphaproteobacteria</taxon>
        <taxon>Caulobacterales</taxon>
        <taxon>Caulobacteraceae</taxon>
        <taxon>Caulobacter</taxon>
    </lineage>
</organism>
<dbReference type="PANTHER" id="PTHR30273:SF2">
    <property type="entry name" value="PROTEIN FECR"/>
    <property type="match status" value="1"/>
</dbReference>
<dbReference type="InterPro" id="IPR006860">
    <property type="entry name" value="FecR"/>
</dbReference>